<evidence type="ECO:0000256" key="7">
    <source>
        <dbReference type="ARBA" id="ARBA00023157"/>
    </source>
</evidence>
<evidence type="ECO:0000256" key="8">
    <source>
        <dbReference type="SAM" id="SignalP"/>
    </source>
</evidence>
<organism evidence="9 10">
    <name type="scientific">Cellvibrio mixtus</name>
    <dbReference type="NCBI Taxonomy" id="39650"/>
    <lineage>
        <taxon>Bacteria</taxon>
        <taxon>Pseudomonadati</taxon>
        <taxon>Pseudomonadota</taxon>
        <taxon>Gammaproteobacteria</taxon>
        <taxon>Cellvibrionales</taxon>
        <taxon>Cellvibrionaceae</taxon>
        <taxon>Cellvibrio</taxon>
    </lineage>
</organism>
<sequence>MRYIKNLLTVFFGIALLSSCSASKPSITANANNACSNLLAFSSSENAVVIKSASLVPAGPVPAVPYQPPYAGTLASYCRVDGVIDERIGEGGKPYAIGFAIALPEKWNGRFMMQGGGGLNGSVATPLGSNAAGDMTALQRGFAVVTTDTGHQGTHGFDSSFFSDQEATLNFLYQAIGKVAITSKHIVAQYYGKAIEHSYYMGCSTGGREAMIMSQRYPRLFDGIVAGAPAMRTSFSNLADKWVMTSLATVAPKDEQGHPLVAQALTEQDKTIVMNGLLKQCDAMDGVADNMISNVVGCNFDPMSLACSATKKQACISPEKAKAIKVGFAGPKNSLGVQVYPGFWFDTGITETQGIPGLLNPGFHPIVGKITSTEMNVDQEAMAASTPSAFVGDSAYWTLLNTFSNNGGKLIFYHGVSDPWFSAQETARYYDQLVKDNGGAEKVYQWSRLFLVPGMGHCGGGAAALDHLDMIAPIVNWVEQNQAPEQIQVTGQAFPNRSRPLCPYPSYAHYSGAGDSEKAENFTCKYPGS</sequence>
<evidence type="ECO:0000256" key="3">
    <source>
        <dbReference type="ARBA" id="ARBA00022723"/>
    </source>
</evidence>
<name>A0A266Q9N7_9GAMM</name>
<keyword evidence="6" id="KW-0106">Calcium</keyword>
<evidence type="ECO:0008006" key="11">
    <source>
        <dbReference type="Google" id="ProtNLM"/>
    </source>
</evidence>
<evidence type="ECO:0000256" key="2">
    <source>
        <dbReference type="ARBA" id="ARBA00022487"/>
    </source>
</evidence>
<dbReference type="PANTHER" id="PTHR33938:SF15">
    <property type="entry name" value="FERULOYL ESTERASE B-RELATED"/>
    <property type="match status" value="1"/>
</dbReference>
<feature type="signal peptide" evidence="8">
    <location>
        <begin position="1"/>
        <end position="22"/>
    </location>
</feature>
<feature type="chain" id="PRO_5012989637" description="Tannase/feruloyl esterase family alpha/beta hydrolase" evidence="8">
    <location>
        <begin position="23"/>
        <end position="529"/>
    </location>
</feature>
<keyword evidence="3" id="KW-0479">Metal-binding</keyword>
<dbReference type="SUPFAM" id="SSF53474">
    <property type="entry name" value="alpha/beta-Hydrolases"/>
    <property type="match status" value="1"/>
</dbReference>
<comment type="similarity">
    <text evidence="1">Belongs to the tannase family.</text>
</comment>
<reference evidence="10" key="1">
    <citation type="submission" date="2017-05" db="EMBL/GenBank/DDBJ databases">
        <authorList>
            <person name="Barney B.M."/>
        </authorList>
    </citation>
    <scope>NUCLEOTIDE SEQUENCE [LARGE SCALE GENOMIC DNA]</scope>
    <source>
        <strain evidence="10">PSBB022</strain>
    </source>
</reference>
<dbReference type="Pfam" id="PF07519">
    <property type="entry name" value="Tannase"/>
    <property type="match status" value="2"/>
</dbReference>
<evidence type="ECO:0000256" key="4">
    <source>
        <dbReference type="ARBA" id="ARBA00022729"/>
    </source>
</evidence>
<keyword evidence="5" id="KW-0378">Hydrolase</keyword>
<dbReference type="GO" id="GO:0046872">
    <property type="term" value="F:metal ion binding"/>
    <property type="evidence" value="ECO:0007669"/>
    <property type="project" value="UniProtKB-KW"/>
</dbReference>
<dbReference type="GO" id="GO:0052689">
    <property type="term" value="F:carboxylic ester hydrolase activity"/>
    <property type="evidence" value="ECO:0007669"/>
    <property type="project" value="UniProtKB-KW"/>
</dbReference>
<dbReference type="PROSITE" id="PS51257">
    <property type="entry name" value="PROKAR_LIPOPROTEIN"/>
    <property type="match status" value="1"/>
</dbReference>
<keyword evidence="10" id="KW-1185">Reference proteome</keyword>
<dbReference type="Gene3D" id="3.40.50.1820">
    <property type="entry name" value="alpha/beta hydrolase"/>
    <property type="match status" value="1"/>
</dbReference>
<dbReference type="InterPro" id="IPR011118">
    <property type="entry name" value="Tannase/feruloyl_esterase"/>
</dbReference>
<dbReference type="AlphaFoldDB" id="A0A266Q9N7"/>
<evidence type="ECO:0000256" key="6">
    <source>
        <dbReference type="ARBA" id="ARBA00022837"/>
    </source>
</evidence>
<dbReference type="PANTHER" id="PTHR33938">
    <property type="entry name" value="FERULOYL ESTERASE B-RELATED"/>
    <property type="match status" value="1"/>
</dbReference>
<keyword evidence="4 8" id="KW-0732">Signal</keyword>
<proteinExistence type="inferred from homology"/>
<protein>
    <recommendedName>
        <fullName evidence="11">Tannase/feruloyl esterase family alpha/beta hydrolase</fullName>
    </recommendedName>
</protein>
<evidence type="ECO:0000313" key="9">
    <source>
        <dbReference type="EMBL" id="OZY86562.1"/>
    </source>
</evidence>
<dbReference type="Proteomes" id="UP000216101">
    <property type="component" value="Unassembled WGS sequence"/>
</dbReference>
<accession>A0A266Q9N7</accession>
<keyword evidence="7" id="KW-1015">Disulfide bond</keyword>
<dbReference type="InterPro" id="IPR029058">
    <property type="entry name" value="AB_hydrolase_fold"/>
</dbReference>
<keyword evidence="2" id="KW-0719">Serine esterase</keyword>
<dbReference type="STRING" id="1209072.GCA_000766945_01452"/>
<evidence type="ECO:0000313" key="10">
    <source>
        <dbReference type="Proteomes" id="UP000216101"/>
    </source>
</evidence>
<evidence type="ECO:0000256" key="5">
    <source>
        <dbReference type="ARBA" id="ARBA00022801"/>
    </source>
</evidence>
<evidence type="ECO:0000256" key="1">
    <source>
        <dbReference type="ARBA" id="ARBA00006249"/>
    </source>
</evidence>
<dbReference type="EMBL" id="NHNI01000001">
    <property type="protein sequence ID" value="OZY86562.1"/>
    <property type="molecule type" value="Genomic_DNA"/>
</dbReference>
<gene>
    <name evidence="9" type="ORF">CBP51_05950</name>
</gene>
<comment type="caution">
    <text evidence="9">The sequence shown here is derived from an EMBL/GenBank/DDBJ whole genome shotgun (WGS) entry which is preliminary data.</text>
</comment>